<evidence type="ECO:0000313" key="3">
    <source>
        <dbReference type="Proteomes" id="UP000032180"/>
    </source>
</evidence>
<reference evidence="2" key="3">
    <citation type="submission" date="2015-04" db="UniProtKB">
        <authorList>
            <consortium name="EnsemblPlants"/>
        </authorList>
    </citation>
    <scope>IDENTIFICATION</scope>
</reference>
<keyword evidence="3" id="KW-1185">Reference proteome</keyword>
<accession>A0A0D9VGV3</accession>
<dbReference type="Gramene" id="LPERR02G15910.1">
    <property type="protein sequence ID" value="LPERR02G15910.1"/>
    <property type="gene ID" value="LPERR02G15910"/>
</dbReference>
<dbReference type="EnsemblPlants" id="LPERR02G15910.1">
    <property type="protein sequence ID" value="LPERR02G15910.1"/>
    <property type="gene ID" value="LPERR02G15910"/>
</dbReference>
<organism evidence="2 3">
    <name type="scientific">Leersia perrieri</name>
    <dbReference type="NCBI Taxonomy" id="77586"/>
    <lineage>
        <taxon>Eukaryota</taxon>
        <taxon>Viridiplantae</taxon>
        <taxon>Streptophyta</taxon>
        <taxon>Embryophyta</taxon>
        <taxon>Tracheophyta</taxon>
        <taxon>Spermatophyta</taxon>
        <taxon>Magnoliopsida</taxon>
        <taxon>Liliopsida</taxon>
        <taxon>Poales</taxon>
        <taxon>Poaceae</taxon>
        <taxon>BOP clade</taxon>
        <taxon>Oryzoideae</taxon>
        <taxon>Oryzeae</taxon>
        <taxon>Oryzinae</taxon>
        <taxon>Leersia</taxon>
    </lineage>
</organism>
<evidence type="ECO:0000313" key="2">
    <source>
        <dbReference type="EnsemblPlants" id="LPERR02G15910.1"/>
    </source>
</evidence>
<feature type="compositionally biased region" description="Basic residues" evidence="1">
    <location>
        <begin position="71"/>
        <end position="83"/>
    </location>
</feature>
<feature type="compositionally biased region" description="Basic and acidic residues" evidence="1">
    <location>
        <begin position="61"/>
        <end position="70"/>
    </location>
</feature>
<protein>
    <submittedName>
        <fullName evidence="2">Uncharacterized protein</fullName>
    </submittedName>
</protein>
<reference evidence="3" key="2">
    <citation type="submission" date="2013-12" db="EMBL/GenBank/DDBJ databases">
        <authorList>
            <person name="Yu Y."/>
            <person name="Lee S."/>
            <person name="de Baynast K."/>
            <person name="Wissotski M."/>
            <person name="Liu L."/>
            <person name="Talag J."/>
            <person name="Goicoechea J."/>
            <person name="Angelova A."/>
            <person name="Jetty R."/>
            <person name="Kudrna D."/>
            <person name="Golser W."/>
            <person name="Rivera L."/>
            <person name="Zhang J."/>
            <person name="Wing R."/>
        </authorList>
    </citation>
    <scope>NUCLEOTIDE SEQUENCE</scope>
</reference>
<reference evidence="2 3" key="1">
    <citation type="submission" date="2012-08" db="EMBL/GenBank/DDBJ databases">
        <title>Oryza genome evolution.</title>
        <authorList>
            <person name="Wing R.A."/>
        </authorList>
    </citation>
    <scope>NUCLEOTIDE SEQUENCE</scope>
</reference>
<sequence>MALDLATWGQPLLLSFLILSPSLRLPRGKNNFSSLLLHLSSPNPIELEAFFIGFLRENEEQNVHSPEKPKLALKMKGKKGKGKKTFEGPPI</sequence>
<name>A0A0D9VGV3_9ORYZ</name>
<dbReference type="Proteomes" id="UP000032180">
    <property type="component" value="Chromosome 2"/>
</dbReference>
<proteinExistence type="predicted"/>
<evidence type="ECO:0000256" key="1">
    <source>
        <dbReference type="SAM" id="MobiDB-lite"/>
    </source>
</evidence>
<dbReference type="HOGENOM" id="CLU_2430257_0_0_1"/>
<dbReference type="AlphaFoldDB" id="A0A0D9VGV3"/>
<feature type="region of interest" description="Disordered" evidence="1">
    <location>
        <begin position="61"/>
        <end position="91"/>
    </location>
</feature>